<dbReference type="GO" id="GO:0016740">
    <property type="term" value="F:transferase activity"/>
    <property type="evidence" value="ECO:0007669"/>
    <property type="project" value="UniProtKB-KW"/>
</dbReference>
<dbReference type="Gene3D" id="3.40.630.30">
    <property type="match status" value="1"/>
</dbReference>
<dbReference type="OrthoDB" id="8905644at2"/>
<accession>A0A4Z0CBH9</accession>
<evidence type="ECO:0000313" key="3">
    <source>
        <dbReference type="Proteomes" id="UP000297839"/>
    </source>
</evidence>
<dbReference type="InterPro" id="IPR016181">
    <property type="entry name" value="Acyl_CoA_acyltransferase"/>
</dbReference>
<organism evidence="2 3">
    <name type="scientific">Ramlibacter humi</name>
    <dbReference type="NCBI Taxonomy" id="2530451"/>
    <lineage>
        <taxon>Bacteria</taxon>
        <taxon>Pseudomonadati</taxon>
        <taxon>Pseudomonadota</taxon>
        <taxon>Betaproteobacteria</taxon>
        <taxon>Burkholderiales</taxon>
        <taxon>Comamonadaceae</taxon>
        <taxon>Ramlibacter</taxon>
    </lineage>
</organism>
<dbReference type="Pfam" id="PF21926">
    <property type="entry name" value="FeeM"/>
    <property type="match status" value="1"/>
</dbReference>
<dbReference type="EMBL" id="SMLK01000001">
    <property type="protein sequence ID" value="TFZ09016.1"/>
    <property type="molecule type" value="Genomic_DNA"/>
</dbReference>
<feature type="domain" description="N-acyl amino acid synthase FeeM catalytic core" evidence="1">
    <location>
        <begin position="2"/>
        <end position="121"/>
    </location>
</feature>
<dbReference type="Proteomes" id="UP000297839">
    <property type="component" value="Unassembled WGS sequence"/>
</dbReference>
<dbReference type="SUPFAM" id="SSF55729">
    <property type="entry name" value="Acyl-CoA N-acyltransferases (Nat)"/>
    <property type="match status" value="1"/>
</dbReference>
<dbReference type="InterPro" id="IPR054597">
    <property type="entry name" value="FeeM_cat"/>
</dbReference>
<protein>
    <submittedName>
        <fullName evidence="2">N-acetyltransferase</fullName>
    </submittedName>
</protein>
<keyword evidence="3" id="KW-1185">Reference proteome</keyword>
<gene>
    <name evidence="2" type="ORF">EZ216_03295</name>
</gene>
<proteinExistence type="predicted"/>
<comment type="caution">
    <text evidence="2">The sequence shown here is derived from an EMBL/GenBank/DDBJ whole genome shotgun (WGS) entry which is preliminary data.</text>
</comment>
<sequence>MVFAFELHDRLIGTIRLVPLGHGLTLTEQLLSISDPQAMSRWPQAWDAGRLVVAPEYRVGQDVLKRCLHLTLTDLLEHADVRHLAGSCTHILSRLYRRFGFSLFARDVLLPGTEKTYCLIHGEVGRVREALAPAAEAVEA</sequence>
<keyword evidence="2" id="KW-0808">Transferase</keyword>
<evidence type="ECO:0000313" key="2">
    <source>
        <dbReference type="EMBL" id="TFZ09016.1"/>
    </source>
</evidence>
<evidence type="ECO:0000259" key="1">
    <source>
        <dbReference type="Pfam" id="PF21926"/>
    </source>
</evidence>
<dbReference type="AlphaFoldDB" id="A0A4Z0CBH9"/>
<name>A0A4Z0CBH9_9BURK</name>
<reference evidence="2 3" key="1">
    <citation type="submission" date="2019-03" db="EMBL/GenBank/DDBJ databases">
        <title>Ramlibacter sp. 18x22-1, whole genome shotgun sequence.</title>
        <authorList>
            <person name="Zhang X."/>
            <person name="Feng G."/>
            <person name="Zhu H."/>
        </authorList>
    </citation>
    <scope>NUCLEOTIDE SEQUENCE [LARGE SCALE GENOMIC DNA]</scope>
    <source>
        <strain evidence="2 3">18x22-1</strain>
    </source>
</reference>